<feature type="compositionally biased region" description="Basic and acidic residues" evidence="1">
    <location>
        <begin position="31"/>
        <end position="46"/>
    </location>
</feature>
<feature type="compositionally biased region" description="Acidic residues" evidence="1">
    <location>
        <begin position="1"/>
        <end position="23"/>
    </location>
</feature>
<reference evidence="2 3" key="1">
    <citation type="submission" date="2024-01" db="EMBL/GenBank/DDBJ databases">
        <title>The complete chloroplast genome sequence of Lithospermum erythrorhizon: insights into the phylogenetic relationship among Boraginaceae species and the maternal lineages of purple gromwells.</title>
        <authorList>
            <person name="Okada T."/>
            <person name="Watanabe K."/>
        </authorList>
    </citation>
    <scope>NUCLEOTIDE SEQUENCE [LARGE SCALE GENOMIC DNA]</scope>
</reference>
<keyword evidence="3" id="KW-1185">Reference proteome</keyword>
<name>A0AAV3Q843_LITER</name>
<dbReference type="EMBL" id="BAABME010020368">
    <property type="protein sequence ID" value="GAA0160222.1"/>
    <property type="molecule type" value="Genomic_DNA"/>
</dbReference>
<evidence type="ECO:0000313" key="3">
    <source>
        <dbReference type="Proteomes" id="UP001454036"/>
    </source>
</evidence>
<dbReference type="Proteomes" id="UP001454036">
    <property type="component" value="Unassembled WGS sequence"/>
</dbReference>
<gene>
    <name evidence="2" type="ORF">LIER_39000</name>
</gene>
<comment type="caution">
    <text evidence="2">The sequence shown here is derived from an EMBL/GenBank/DDBJ whole genome shotgun (WGS) entry which is preliminary data.</text>
</comment>
<organism evidence="2 3">
    <name type="scientific">Lithospermum erythrorhizon</name>
    <name type="common">Purple gromwell</name>
    <name type="synonym">Lithospermum officinale var. erythrorhizon</name>
    <dbReference type="NCBI Taxonomy" id="34254"/>
    <lineage>
        <taxon>Eukaryota</taxon>
        <taxon>Viridiplantae</taxon>
        <taxon>Streptophyta</taxon>
        <taxon>Embryophyta</taxon>
        <taxon>Tracheophyta</taxon>
        <taxon>Spermatophyta</taxon>
        <taxon>Magnoliopsida</taxon>
        <taxon>eudicotyledons</taxon>
        <taxon>Gunneridae</taxon>
        <taxon>Pentapetalae</taxon>
        <taxon>asterids</taxon>
        <taxon>lamiids</taxon>
        <taxon>Boraginales</taxon>
        <taxon>Boraginaceae</taxon>
        <taxon>Boraginoideae</taxon>
        <taxon>Lithospermeae</taxon>
        <taxon>Lithospermum</taxon>
    </lineage>
</organism>
<evidence type="ECO:0000313" key="2">
    <source>
        <dbReference type="EMBL" id="GAA0160222.1"/>
    </source>
</evidence>
<dbReference type="AlphaFoldDB" id="A0AAV3Q843"/>
<evidence type="ECO:0000256" key="1">
    <source>
        <dbReference type="SAM" id="MobiDB-lite"/>
    </source>
</evidence>
<feature type="compositionally biased region" description="Acidic residues" evidence="1">
    <location>
        <begin position="47"/>
        <end position="58"/>
    </location>
</feature>
<accession>A0AAV3Q843</accession>
<sequence length="92" mass="10365">MDLNSDEVDEESDDIEDEDEDSTQDVLGFDSEGHSEEPEDKGKDPADTSEEGVEDASDDVPLVQKWQKMAQMIFLWCKSARSSDNIHQQMSP</sequence>
<feature type="region of interest" description="Disordered" evidence="1">
    <location>
        <begin position="1"/>
        <end position="62"/>
    </location>
</feature>
<protein>
    <submittedName>
        <fullName evidence="2">Uncharacterized protein</fullName>
    </submittedName>
</protein>
<proteinExistence type="predicted"/>